<protein>
    <submittedName>
        <fullName evidence="1">Uncharacterized protein</fullName>
    </submittedName>
</protein>
<name>A0AAV2E4U1_9ROSI</name>
<evidence type="ECO:0000313" key="2">
    <source>
        <dbReference type="Proteomes" id="UP001497516"/>
    </source>
</evidence>
<gene>
    <name evidence="1" type="ORF">LTRI10_LOCUS22292</name>
</gene>
<reference evidence="1 2" key="1">
    <citation type="submission" date="2024-04" db="EMBL/GenBank/DDBJ databases">
        <authorList>
            <person name="Fracassetti M."/>
        </authorList>
    </citation>
    <scope>NUCLEOTIDE SEQUENCE [LARGE SCALE GENOMIC DNA]</scope>
</reference>
<proteinExistence type="predicted"/>
<dbReference type="EMBL" id="OZ034817">
    <property type="protein sequence ID" value="CAL1380876.1"/>
    <property type="molecule type" value="Genomic_DNA"/>
</dbReference>
<dbReference type="AlphaFoldDB" id="A0AAV2E4U1"/>
<keyword evidence="2" id="KW-1185">Reference proteome</keyword>
<dbReference type="Proteomes" id="UP001497516">
    <property type="component" value="Chromosome 4"/>
</dbReference>
<accession>A0AAV2E4U1</accession>
<sequence length="68" mass="7540">MYRDKSRTLIKLGIEMRMAAPVESRAALKTSSQQKRRWRSAGGVQELLLDGNHGLIPIGMAMGRVGDE</sequence>
<evidence type="ECO:0000313" key="1">
    <source>
        <dbReference type="EMBL" id="CAL1380876.1"/>
    </source>
</evidence>
<organism evidence="1 2">
    <name type="scientific">Linum trigynum</name>
    <dbReference type="NCBI Taxonomy" id="586398"/>
    <lineage>
        <taxon>Eukaryota</taxon>
        <taxon>Viridiplantae</taxon>
        <taxon>Streptophyta</taxon>
        <taxon>Embryophyta</taxon>
        <taxon>Tracheophyta</taxon>
        <taxon>Spermatophyta</taxon>
        <taxon>Magnoliopsida</taxon>
        <taxon>eudicotyledons</taxon>
        <taxon>Gunneridae</taxon>
        <taxon>Pentapetalae</taxon>
        <taxon>rosids</taxon>
        <taxon>fabids</taxon>
        <taxon>Malpighiales</taxon>
        <taxon>Linaceae</taxon>
        <taxon>Linum</taxon>
    </lineage>
</organism>